<protein>
    <submittedName>
        <fullName evidence="4">AGAP008562-PA-like protein</fullName>
    </submittedName>
</protein>
<dbReference type="OrthoDB" id="7734838at2759"/>
<feature type="chain" id="PRO_5001784063" evidence="2">
    <location>
        <begin position="24"/>
        <end position="408"/>
    </location>
</feature>
<dbReference type="Pfam" id="PF00704">
    <property type="entry name" value="Glyco_hydro_18"/>
    <property type="match status" value="1"/>
</dbReference>
<dbReference type="OMA" id="PMEICTD"/>
<gene>
    <name evidence="4" type="ORF">ZHAS_00009395</name>
</gene>
<dbReference type="EMBL" id="KE525143">
    <property type="protein sequence ID" value="KFB41761.1"/>
    <property type="molecule type" value="Genomic_DNA"/>
</dbReference>
<dbReference type="Gene3D" id="3.10.50.10">
    <property type="match status" value="1"/>
</dbReference>
<dbReference type="GO" id="GO:0008061">
    <property type="term" value="F:chitin binding"/>
    <property type="evidence" value="ECO:0007669"/>
    <property type="project" value="InterPro"/>
</dbReference>
<feature type="signal peptide" evidence="2">
    <location>
        <begin position="1"/>
        <end position="23"/>
    </location>
</feature>
<dbReference type="EnsemblMetazoa" id="ASIC009395-RA">
    <property type="protein sequence ID" value="ASIC009395-PA"/>
    <property type="gene ID" value="ASIC009395"/>
</dbReference>
<dbReference type="PANTHER" id="PTHR11177">
    <property type="entry name" value="CHITINASE"/>
    <property type="match status" value="1"/>
</dbReference>
<dbReference type="InterPro" id="IPR017853">
    <property type="entry name" value="GH"/>
</dbReference>
<dbReference type="SMART" id="SM00636">
    <property type="entry name" value="Glyco_18"/>
    <property type="match status" value="1"/>
</dbReference>
<dbReference type="GO" id="GO:0006032">
    <property type="term" value="P:chitin catabolic process"/>
    <property type="evidence" value="ECO:0007669"/>
    <property type="project" value="TreeGrafter"/>
</dbReference>
<dbReference type="AlphaFoldDB" id="A0A084VUW7"/>
<dbReference type="InterPro" id="IPR050314">
    <property type="entry name" value="Glycosyl_Hydrlase_18"/>
</dbReference>
<dbReference type="EMBL" id="ATLV01017051">
    <property type="status" value="NOT_ANNOTATED_CDS"/>
    <property type="molecule type" value="Genomic_DNA"/>
</dbReference>
<dbReference type="InterPro" id="IPR029070">
    <property type="entry name" value="Chitinase_insertion_sf"/>
</dbReference>
<organism evidence="4">
    <name type="scientific">Anopheles sinensis</name>
    <name type="common">Mosquito</name>
    <dbReference type="NCBI Taxonomy" id="74873"/>
    <lineage>
        <taxon>Eukaryota</taxon>
        <taxon>Metazoa</taxon>
        <taxon>Ecdysozoa</taxon>
        <taxon>Arthropoda</taxon>
        <taxon>Hexapoda</taxon>
        <taxon>Insecta</taxon>
        <taxon>Pterygota</taxon>
        <taxon>Neoptera</taxon>
        <taxon>Endopterygota</taxon>
        <taxon>Diptera</taxon>
        <taxon>Nematocera</taxon>
        <taxon>Culicoidea</taxon>
        <taxon>Culicidae</taxon>
        <taxon>Anophelinae</taxon>
        <taxon>Anopheles</taxon>
    </lineage>
</organism>
<keyword evidence="6" id="KW-1185">Reference proteome</keyword>
<dbReference type="Gene3D" id="3.20.20.80">
    <property type="entry name" value="Glycosidases"/>
    <property type="match status" value="1"/>
</dbReference>
<evidence type="ECO:0000256" key="1">
    <source>
        <dbReference type="ARBA" id="ARBA00022729"/>
    </source>
</evidence>
<accession>A0A084VUW7</accession>
<evidence type="ECO:0000313" key="6">
    <source>
        <dbReference type="Proteomes" id="UP000030765"/>
    </source>
</evidence>
<name>A0A084VUW7_ANOSI</name>
<evidence type="ECO:0000259" key="3">
    <source>
        <dbReference type="PROSITE" id="PS51910"/>
    </source>
</evidence>
<feature type="domain" description="GH18" evidence="3">
    <location>
        <begin position="26"/>
        <end position="397"/>
    </location>
</feature>
<reference evidence="4 6" key="1">
    <citation type="journal article" date="2014" name="BMC Genomics">
        <title>Genome sequence of Anopheles sinensis provides insight into genetics basis of mosquito competence for malaria parasites.</title>
        <authorList>
            <person name="Zhou D."/>
            <person name="Zhang D."/>
            <person name="Ding G."/>
            <person name="Shi L."/>
            <person name="Hou Q."/>
            <person name="Ye Y."/>
            <person name="Xu Y."/>
            <person name="Zhou H."/>
            <person name="Xiong C."/>
            <person name="Li S."/>
            <person name="Yu J."/>
            <person name="Hong S."/>
            <person name="Yu X."/>
            <person name="Zou P."/>
            <person name="Chen C."/>
            <person name="Chang X."/>
            <person name="Wang W."/>
            <person name="Lv Y."/>
            <person name="Sun Y."/>
            <person name="Ma L."/>
            <person name="Shen B."/>
            <person name="Zhu C."/>
        </authorList>
    </citation>
    <scope>NUCLEOTIDE SEQUENCE [LARGE SCALE GENOMIC DNA]</scope>
</reference>
<reference evidence="5" key="2">
    <citation type="submission" date="2020-05" db="UniProtKB">
        <authorList>
            <consortium name="EnsemblMetazoa"/>
        </authorList>
    </citation>
    <scope>IDENTIFICATION</scope>
</reference>
<evidence type="ECO:0000313" key="5">
    <source>
        <dbReference type="EnsemblMetazoa" id="ASIC009395-PA"/>
    </source>
</evidence>
<dbReference type="PANTHER" id="PTHR11177:SF144">
    <property type="entry name" value="CHITINASE 5"/>
    <property type="match status" value="1"/>
</dbReference>
<dbReference type="GO" id="GO:0004568">
    <property type="term" value="F:chitinase activity"/>
    <property type="evidence" value="ECO:0007669"/>
    <property type="project" value="TreeGrafter"/>
</dbReference>
<dbReference type="SUPFAM" id="SSF51445">
    <property type="entry name" value="(Trans)glycosidases"/>
    <property type="match status" value="1"/>
</dbReference>
<dbReference type="STRING" id="74873.A0A084VUW7"/>
<dbReference type="GO" id="GO:0005975">
    <property type="term" value="P:carbohydrate metabolic process"/>
    <property type="evidence" value="ECO:0007669"/>
    <property type="project" value="InterPro"/>
</dbReference>
<proteinExistence type="predicted"/>
<dbReference type="VEuPathDB" id="VectorBase:ASIC009395"/>
<dbReference type="PROSITE" id="PS51910">
    <property type="entry name" value="GH18_2"/>
    <property type="match status" value="1"/>
</dbReference>
<evidence type="ECO:0000256" key="2">
    <source>
        <dbReference type="SAM" id="SignalP"/>
    </source>
</evidence>
<dbReference type="VEuPathDB" id="VectorBase:ASIS022761"/>
<sequence length="408" mass="44998">MMRKVGVIVVCLMLSFCPHLIDGQGKKFACSFSKQGAASIGFLPEYVPMEICTDVIFKWFRFPRFVNRQMLFDDNDKIAFSRLVTGIRQRSRTGRVVASIYGTGADFSSASGTNVRRRAFVQAASTLLLELDADAIELNWERPGNENSGKGIATDRLSMVTLLQDLRQVVNAASSLIKGRPRELWIRGSIHPNLIYSSYNTFDVCELVDQVTLDATSSSGSTSHAPIYGQIITLPNFGSFSGIVIKTGDGLMDATQTWIDNGCPPKKVMLGVGFHGFLTTSSSSGRGFFGNNFCSCGAGDGKRMAYRELCQSFGQRGWSFGWDQQGLTPYATRSLNNGQTERLSYEDVNSLRYKMDLVEQKRLGGVYADYIHSDDIYGTCGQAYPLSGYIASRLQAIPSDIGFAIEWN</sequence>
<dbReference type="InterPro" id="IPR011583">
    <property type="entry name" value="Chitinase_II/V-like_cat"/>
</dbReference>
<dbReference type="GO" id="GO:0005576">
    <property type="term" value="C:extracellular region"/>
    <property type="evidence" value="ECO:0007669"/>
    <property type="project" value="TreeGrafter"/>
</dbReference>
<keyword evidence="1 2" id="KW-0732">Signal</keyword>
<dbReference type="InterPro" id="IPR001223">
    <property type="entry name" value="Glyco_hydro18_cat"/>
</dbReference>
<evidence type="ECO:0000313" key="4">
    <source>
        <dbReference type="EMBL" id="KFB41761.1"/>
    </source>
</evidence>
<dbReference type="Proteomes" id="UP000030765">
    <property type="component" value="Unassembled WGS sequence"/>
</dbReference>